<keyword evidence="11" id="KW-0067">ATP-binding</keyword>
<dbReference type="Proteomes" id="UP000537326">
    <property type="component" value="Unassembled WGS sequence"/>
</dbReference>
<comment type="similarity">
    <text evidence="3">In the N-terminal section; belongs to the phytochrome family.</text>
</comment>
<dbReference type="PROSITE" id="PS50110">
    <property type="entry name" value="RESPONSE_REGULATORY"/>
    <property type="match status" value="2"/>
</dbReference>
<dbReference type="FunFam" id="3.30.565.10:FF:000010">
    <property type="entry name" value="Sensor histidine kinase RcsC"/>
    <property type="match status" value="1"/>
</dbReference>
<dbReference type="PANTHER" id="PTHR45339">
    <property type="entry name" value="HYBRID SIGNAL TRANSDUCTION HISTIDINE KINASE J"/>
    <property type="match status" value="1"/>
</dbReference>
<dbReference type="CDD" id="cd16922">
    <property type="entry name" value="HATPase_EvgS-ArcB-TorS-like"/>
    <property type="match status" value="1"/>
</dbReference>
<proteinExistence type="inferred from homology"/>
<feature type="modified residue" description="4-aspartylphosphate" evidence="16">
    <location>
        <position position="571"/>
    </location>
</feature>
<evidence type="ECO:0000256" key="8">
    <source>
        <dbReference type="ARBA" id="ARBA00022692"/>
    </source>
</evidence>
<dbReference type="InterPro" id="IPR001789">
    <property type="entry name" value="Sig_transdc_resp-reg_receiver"/>
</dbReference>
<dbReference type="SUPFAM" id="SSF55874">
    <property type="entry name" value="ATPase domain of HSP90 chaperone/DNA topoisomerase II/histidine kinase"/>
    <property type="match status" value="1"/>
</dbReference>
<feature type="region of interest" description="Disordered" evidence="17">
    <location>
        <begin position="778"/>
        <end position="799"/>
    </location>
</feature>
<dbReference type="InterPro" id="IPR003661">
    <property type="entry name" value="HisK_dim/P_dom"/>
</dbReference>
<accession>A0A7Y9YGI4</accession>
<dbReference type="SMART" id="SM00448">
    <property type="entry name" value="REC"/>
    <property type="match status" value="2"/>
</dbReference>
<evidence type="ECO:0000256" key="5">
    <source>
        <dbReference type="ARBA" id="ARBA00022475"/>
    </source>
</evidence>
<evidence type="ECO:0000256" key="2">
    <source>
        <dbReference type="ARBA" id="ARBA00004651"/>
    </source>
</evidence>
<evidence type="ECO:0000256" key="1">
    <source>
        <dbReference type="ARBA" id="ARBA00000085"/>
    </source>
</evidence>
<organism evidence="21 22">
    <name type="scientific">Nocardioides marinus</name>
    <dbReference type="NCBI Taxonomy" id="374514"/>
    <lineage>
        <taxon>Bacteria</taxon>
        <taxon>Bacillati</taxon>
        <taxon>Actinomycetota</taxon>
        <taxon>Actinomycetes</taxon>
        <taxon>Propionibacteriales</taxon>
        <taxon>Nocardioidaceae</taxon>
        <taxon>Nocardioides</taxon>
    </lineage>
</organism>
<comment type="catalytic activity">
    <reaction evidence="1">
        <text>ATP + protein L-histidine = ADP + protein N-phospho-L-histidine.</text>
        <dbReference type="EC" id="2.7.13.3"/>
    </reaction>
</comment>
<keyword evidence="9" id="KW-0547">Nucleotide-binding</keyword>
<feature type="domain" description="Histidine kinase" evidence="18">
    <location>
        <begin position="281"/>
        <end position="502"/>
    </location>
</feature>
<dbReference type="InterPro" id="IPR003660">
    <property type="entry name" value="HAMP_dom"/>
</dbReference>
<dbReference type="Pfam" id="PF00672">
    <property type="entry name" value="HAMP"/>
    <property type="match status" value="1"/>
</dbReference>
<dbReference type="CDD" id="cd00082">
    <property type="entry name" value="HisKA"/>
    <property type="match status" value="1"/>
</dbReference>
<evidence type="ECO:0000256" key="6">
    <source>
        <dbReference type="ARBA" id="ARBA00022553"/>
    </source>
</evidence>
<dbReference type="SUPFAM" id="SSF47226">
    <property type="entry name" value="Histidine-containing phosphotransfer domain, HPT domain"/>
    <property type="match status" value="1"/>
</dbReference>
<comment type="subcellular location">
    <subcellularLocation>
        <location evidence="2">Cell membrane</location>
        <topology evidence="2">Multi-pass membrane protein</topology>
    </subcellularLocation>
</comment>
<dbReference type="InterPro" id="IPR003594">
    <property type="entry name" value="HATPase_dom"/>
</dbReference>
<evidence type="ECO:0000256" key="11">
    <source>
        <dbReference type="ARBA" id="ARBA00022840"/>
    </source>
</evidence>
<dbReference type="SUPFAM" id="SSF47384">
    <property type="entry name" value="Homodimeric domain of signal transducing histidine kinase"/>
    <property type="match status" value="1"/>
</dbReference>
<dbReference type="CDD" id="cd17546">
    <property type="entry name" value="REC_hyHK_CKI1_RcsC-like"/>
    <property type="match status" value="1"/>
</dbReference>
<dbReference type="Gene3D" id="3.30.565.10">
    <property type="entry name" value="Histidine kinase-like ATPase, C-terminal domain"/>
    <property type="match status" value="1"/>
</dbReference>
<dbReference type="SMART" id="SM00304">
    <property type="entry name" value="HAMP"/>
    <property type="match status" value="1"/>
</dbReference>
<evidence type="ECO:0000256" key="7">
    <source>
        <dbReference type="ARBA" id="ARBA00022679"/>
    </source>
</evidence>
<evidence type="ECO:0000313" key="21">
    <source>
        <dbReference type="EMBL" id="NYI11805.1"/>
    </source>
</evidence>
<keyword evidence="5" id="KW-1003">Cell membrane</keyword>
<dbReference type="PRINTS" id="PR00344">
    <property type="entry name" value="BCTRLSENSOR"/>
</dbReference>
<dbReference type="GO" id="GO:0005524">
    <property type="term" value="F:ATP binding"/>
    <property type="evidence" value="ECO:0007669"/>
    <property type="project" value="UniProtKB-KW"/>
</dbReference>
<dbReference type="InterPro" id="IPR036890">
    <property type="entry name" value="HATPase_C_sf"/>
</dbReference>
<evidence type="ECO:0000256" key="16">
    <source>
        <dbReference type="PROSITE-ProRule" id="PRU00169"/>
    </source>
</evidence>
<feature type="modified residue" description="4-aspartylphosphate" evidence="16">
    <location>
        <position position="705"/>
    </location>
</feature>
<dbReference type="Gene3D" id="3.40.50.2300">
    <property type="match status" value="2"/>
</dbReference>
<evidence type="ECO:0000256" key="13">
    <source>
        <dbReference type="ARBA" id="ARBA00023012"/>
    </source>
</evidence>
<dbReference type="SMART" id="SM00388">
    <property type="entry name" value="HisKA"/>
    <property type="match status" value="1"/>
</dbReference>
<dbReference type="EC" id="2.7.13.3" evidence="4"/>
<dbReference type="InterPro" id="IPR007891">
    <property type="entry name" value="CHASE3"/>
</dbReference>
<keyword evidence="13" id="KW-0902">Two-component regulatory system</keyword>
<comment type="caution">
    <text evidence="21">The sequence shown here is derived from an EMBL/GenBank/DDBJ whole genome shotgun (WGS) entry which is preliminary data.</text>
</comment>
<dbReference type="SMART" id="SM00387">
    <property type="entry name" value="HATPase_c"/>
    <property type="match status" value="1"/>
</dbReference>
<keyword evidence="8" id="KW-0812">Transmembrane</keyword>
<keyword evidence="10 21" id="KW-0418">Kinase</keyword>
<dbReference type="InterPro" id="IPR036097">
    <property type="entry name" value="HisK_dim/P_sf"/>
</dbReference>
<dbReference type="GO" id="GO:0000155">
    <property type="term" value="F:phosphorelay sensor kinase activity"/>
    <property type="evidence" value="ECO:0007669"/>
    <property type="project" value="InterPro"/>
</dbReference>
<keyword evidence="7" id="KW-0808">Transferase</keyword>
<evidence type="ECO:0000259" key="18">
    <source>
        <dbReference type="PROSITE" id="PS50109"/>
    </source>
</evidence>
<dbReference type="InterPro" id="IPR004358">
    <property type="entry name" value="Sig_transdc_His_kin-like_C"/>
</dbReference>
<evidence type="ECO:0000256" key="3">
    <source>
        <dbReference type="ARBA" id="ARBA00006402"/>
    </source>
</evidence>
<evidence type="ECO:0000256" key="12">
    <source>
        <dbReference type="ARBA" id="ARBA00022989"/>
    </source>
</evidence>
<feature type="domain" description="HAMP" evidence="20">
    <location>
        <begin position="207"/>
        <end position="259"/>
    </location>
</feature>
<evidence type="ECO:0000313" key="22">
    <source>
        <dbReference type="Proteomes" id="UP000537326"/>
    </source>
</evidence>
<dbReference type="InterPro" id="IPR011006">
    <property type="entry name" value="CheY-like_superfamily"/>
</dbReference>
<dbReference type="InterPro" id="IPR005467">
    <property type="entry name" value="His_kinase_dom"/>
</dbReference>
<dbReference type="GO" id="GO:0005886">
    <property type="term" value="C:plasma membrane"/>
    <property type="evidence" value="ECO:0007669"/>
    <property type="project" value="UniProtKB-SubCell"/>
</dbReference>
<keyword evidence="22" id="KW-1185">Reference proteome</keyword>
<dbReference type="AlphaFoldDB" id="A0A7Y9YGI4"/>
<dbReference type="Gene3D" id="1.10.287.130">
    <property type="match status" value="1"/>
</dbReference>
<keyword evidence="12" id="KW-1133">Transmembrane helix</keyword>
<sequence>MSLAKRVSRVSRTGLVVVAIVVLVNVALAVALATVLEPRQQQLQDGSRAVSLAHRGMLDQETSLRAFLVTGSYDFLEPYHEGTAATREQLPRARALMEQPEVREALESTQEAVDLWRQRWAGTALSLGATISNRPAANETRTFMLRGKQLFDDYREQQQALREAVDAQISADERTQSRLLRGVLALEAAMLTLALLLVQRQRRGLQDLVVQPVASLLATIDRLRRGDLTARSAVTQPRELRSIGEGLDSLAEAVTLREQHLDEARREAESANAAKSAFLATMSHEIRTPMNAVVGMSGLLLDSDLTAEQRDYAETIRSSSDTLLSIINDILDFSKIESGQLDLEEAVFSLPDCVDTTLDLLAAVAGAKDLDLVVDLAPDVPTMVVGDVTRLRQVLVNLVGNAVKFTPTGEVQVSVRVAQDDPEQPLISMAVRDTGIGIPRERQDRLFQSFSQVDSSTTRMYGGTGLGLAISRRLAEAMGGDITVDSTPGAGATFTFTARLRRSSEQVQPAPVPAQLPGTRALVVDDNETNRRILRAQLEGWGMEVVDHGDPREALLAVLTDGLDADIAVLDMHMPGMDGAALARGLRGAHGWERVPLVLLTSLGEQVEEVRSLGMLQLTKPVKAAALRDALAVALGAATSSRHGRPPEEADLAPLRLLVAEDNEVNRKVAGLMLGRLGQRPDIVANGQEALEAVRRTAYDLVLMDVQMPVMDGLEATRRIRAELPPERQPRIVAMTANALVEHQAQSIEAGMDDHLAKPVRTEELVAVLVRAGATVPSADGAASAPDGPPEPRTGPPVLDPGVLDTLVSAMGEAGAQVRESLVAAWHRDATESAQRLAQVARAGDGASAAGIGHAMKSASASVGAMRLSAACAALEAEAATADRARLGALVADVTAEVTSATSAFEHQHGPGTMGP</sequence>
<dbReference type="Pfam" id="PF00072">
    <property type="entry name" value="Response_reg"/>
    <property type="match status" value="2"/>
</dbReference>
<keyword evidence="14" id="KW-0472">Membrane</keyword>
<evidence type="ECO:0000259" key="19">
    <source>
        <dbReference type="PROSITE" id="PS50110"/>
    </source>
</evidence>
<dbReference type="GO" id="GO:0003677">
    <property type="term" value="F:DNA binding"/>
    <property type="evidence" value="ECO:0007669"/>
    <property type="project" value="UniProtKB-KW"/>
</dbReference>
<dbReference type="PROSITE" id="PS50109">
    <property type="entry name" value="HIS_KIN"/>
    <property type="match status" value="1"/>
</dbReference>
<evidence type="ECO:0000259" key="20">
    <source>
        <dbReference type="PROSITE" id="PS50885"/>
    </source>
</evidence>
<dbReference type="PANTHER" id="PTHR45339:SF1">
    <property type="entry name" value="HYBRID SIGNAL TRANSDUCTION HISTIDINE KINASE J"/>
    <property type="match status" value="1"/>
</dbReference>
<feature type="domain" description="Response regulatory" evidence="19">
    <location>
        <begin position="520"/>
        <end position="635"/>
    </location>
</feature>
<keyword evidence="21" id="KW-0238">DNA-binding</keyword>
<evidence type="ECO:0000256" key="10">
    <source>
        <dbReference type="ARBA" id="ARBA00022777"/>
    </source>
</evidence>
<dbReference type="InterPro" id="IPR036641">
    <property type="entry name" value="HPT_dom_sf"/>
</dbReference>
<reference evidence="21 22" key="1">
    <citation type="submission" date="2020-07" db="EMBL/GenBank/DDBJ databases">
        <title>Sequencing the genomes of 1000 actinobacteria strains.</title>
        <authorList>
            <person name="Klenk H.-P."/>
        </authorList>
    </citation>
    <scope>NUCLEOTIDE SEQUENCE [LARGE SCALE GENOMIC DNA]</scope>
    <source>
        <strain evidence="21 22">DSM 18248</strain>
    </source>
</reference>
<feature type="domain" description="Response regulatory" evidence="19">
    <location>
        <begin position="656"/>
        <end position="773"/>
    </location>
</feature>
<evidence type="ECO:0000256" key="15">
    <source>
        <dbReference type="ARBA" id="ARBA00074306"/>
    </source>
</evidence>
<dbReference type="SUPFAM" id="SSF52172">
    <property type="entry name" value="CheY-like"/>
    <property type="match status" value="2"/>
</dbReference>
<name>A0A7Y9YGI4_9ACTN</name>
<dbReference type="Pfam" id="PF02518">
    <property type="entry name" value="HATPase_c"/>
    <property type="match status" value="1"/>
</dbReference>
<dbReference type="PROSITE" id="PS50885">
    <property type="entry name" value="HAMP"/>
    <property type="match status" value="1"/>
</dbReference>
<gene>
    <name evidence="21" type="ORF">BKA05_003320</name>
</gene>
<keyword evidence="6 16" id="KW-0597">Phosphoprotein</keyword>
<feature type="compositionally biased region" description="Pro residues" evidence="17">
    <location>
        <begin position="787"/>
        <end position="799"/>
    </location>
</feature>
<dbReference type="EMBL" id="JACBZI010000001">
    <property type="protein sequence ID" value="NYI11805.1"/>
    <property type="molecule type" value="Genomic_DNA"/>
</dbReference>
<evidence type="ECO:0000256" key="9">
    <source>
        <dbReference type="ARBA" id="ARBA00022741"/>
    </source>
</evidence>
<protein>
    <recommendedName>
        <fullName evidence="15">Circadian input-output histidine kinase CikA</fullName>
        <ecNumber evidence="4">2.7.13.3</ecNumber>
    </recommendedName>
</protein>
<dbReference type="Gene3D" id="1.20.120.160">
    <property type="entry name" value="HPT domain"/>
    <property type="match status" value="1"/>
</dbReference>
<evidence type="ECO:0000256" key="4">
    <source>
        <dbReference type="ARBA" id="ARBA00012438"/>
    </source>
</evidence>
<dbReference type="Pfam" id="PF05227">
    <property type="entry name" value="CHASE3"/>
    <property type="match status" value="1"/>
</dbReference>
<dbReference type="FunFam" id="1.10.287.130:FF:000003">
    <property type="entry name" value="Histidine kinase"/>
    <property type="match status" value="1"/>
</dbReference>
<dbReference type="Pfam" id="PF00512">
    <property type="entry name" value="HisKA"/>
    <property type="match status" value="1"/>
</dbReference>
<evidence type="ECO:0000256" key="14">
    <source>
        <dbReference type="ARBA" id="ARBA00023136"/>
    </source>
</evidence>
<evidence type="ECO:0000256" key="17">
    <source>
        <dbReference type="SAM" id="MobiDB-lite"/>
    </source>
</evidence>
<dbReference type="RefSeq" id="WP_179532441.1">
    <property type="nucleotide sequence ID" value="NZ_BAAAPP010000014.1"/>
</dbReference>